<dbReference type="InterPro" id="IPR010656">
    <property type="entry name" value="DctM"/>
</dbReference>
<evidence type="ECO:0000256" key="7">
    <source>
        <dbReference type="RuleBase" id="RU369079"/>
    </source>
</evidence>
<feature type="transmembrane region" description="Helical" evidence="7">
    <location>
        <begin position="269"/>
        <end position="294"/>
    </location>
</feature>
<gene>
    <name evidence="9" type="ordered locus">KKY_2668</name>
</gene>
<evidence type="ECO:0000256" key="4">
    <source>
        <dbReference type="ARBA" id="ARBA00022692"/>
    </source>
</evidence>
<feature type="transmembrane region" description="Helical" evidence="7">
    <location>
        <begin position="47"/>
        <end position="66"/>
    </location>
</feature>
<dbReference type="eggNOG" id="COG1593">
    <property type="taxonomic scope" value="Bacteria"/>
</dbReference>
<dbReference type="InterPro" id="IPR004681">
    <property type="entry name" value="TRAP_DctM"/>
</dbReference>
<feature type="domain" description="TRAP C4-dicarboxylate transport system permease DctM subunit" evidence="8">
    <location>
        <begin position="8"/>
        <end position="417"/>
    </location>
</feature>
<comment type="subcellular location">
    <subcellularLocation>
        <location evidence="1 7">Cell inner membrane</location>
        <topology evidence="1 7">Multi-pass membrane protein</topology>
    </subcellularLocation>
</comment>
<dbReference type="PATRIC" id="fig|1082931.4.peg.2633"/>
<feature type="transmembrane region" description="Helical" evidence="7">
    <location>
        <begin position="171"/>
        <end position="192"/>
    </location>
</feature>
<feature type="transmembrane region" description="Helical" evidence="7">
    <location>
        <begin position="356"/>
        <end position="386"/>
    </location>
</feature>
<feature type="transmembrane region" description="Helical" evidence="7">
    <location>
        <begin position="398"/>
        <end position="421"/>
    </location>
</feature>
<keyword evidence="4 7" id="KW-0812">Transmembrane</keyword>
<keyword evidence="10" id="KW-1185">Reference proteome</keyword>
<accession>G4RC53</accession>
<comment type="function">
    <text evidence="7">Part of the tripartite ATP-independent periplasmic (TRAP) transport system.</text>
</comment>
<evidence type="ECO:0000256" key="3">
    <source>
        <dbReference type="ARBA" id="ARBA00022519"/>
    </source>
</evidence>
<dbReference type="PIRSF" id="PIRSF006066">
    <property type="entry name" value="HI0050"/>
    <property type="match status" value="1"/>
</dbReference>
<reference evidence="9 10" key="1">
    <citation type="journal article" date="2012" name="J. Bacteriol.">
        <title>Complete genome sequence of Pelagibacterium halotolerans B2T.</title>
        <authorList>
            <person name="Huo Y.Y."/>
            <person name="Cheng H."/>
            <person name="Han X.F."/>
            <person name="Jiang X.W."/>
            <person name="Sun C."/>
            <person name="Zhang X.Q."/>
            <person name="Zhu X.F."/>
            <person name="Liu Y.F."/>
            <person name="Li P.F."/>
            <person name="Ni P.X."/>
            <person name="Wu M."/>
        </authorList>
    </citation>
    <scope>NUCLEOTIDE SEQUENCE [LARGE SCALE GENOMIC DNA]</scope>
    <source>
        <strain evidence="10">DSM 22347 / JCM 15775 / CGMCC 1.7692 / B2</strain>
    </source>
</reference>
<keyword evidence="5 7" id="KW-1133">Transmembrane helix</keyword>
<dbReference type="Pfam" id="PF06808">
    <property type="entry name" value="DctM"/>
    <property type="match status" value="1"/>
</dbReference>
<evidence type="ECO:0000256" key="5">
    <source>
        <dbReference type="ARBA" id="ARBA00022989"/>
    </source>
</evidence>
<protein>
    <recommendedName>
        <fullName evidence="7">TRAP transporter large permease protein</fullName>
    </recommendedName>
</protein>
<feature type="transmembrane region" description="Helical" evidence="7">
    <location>
        <begin position="86"/>
        <end position="108"/>
    </location>
</feature>
<dbReference type="NCBIfam" id="TIGR00786">
    <property type="entry name" value="dctM"/>
    <property type="match status" value="1"/>
</dbReference>
<dbReference type="PANTHER" id="PTHR33362:SF2">
    <property type="entry name" value="TRAP TRANSPORTER LARGE PERMEASE PROTEIN"/>
    <property type="match status" value="1"/>
</dbReference>
<comment type="similarity">
    <text evidence="7">Belongs to the TRAP transporter large permease family.</text>
</comment>
<proteinExistence type="inferred from homology"/>
<dbReference type="EMBL" id="CP003075">
    <property type="protein sequence ID" value="AEQ52676.1"/>
    <property type="molecule type" value="Genomic_DNA"/>
</dbReference>
<evidence type="ECO:0000256" key="1">
    <source>
        <dbReference type="ARBA" id="ARBA00004429"/>
    </source>
</evidence>
<dbReference type="KEGG" id="phl:KKY_2668"/>
<comment type="subunit">
    <text evidence="7">The complex comprises the extracytoplasmic solute receptor protein and the two transmembrane proteins.</text>
</comment>
<keyword evidence="6 7" id="KW-0472">Membrane</keyword>
<dbReference type="STRING" id="1082931.KKY_2668"/>
<dbReference type="GO" id="GO:0005886">
    <property type="term" value="C:plasma membrane"/>
    <property type="evidence" value="ECO:0007669"/>
    <property type="project" value="UniProtKB-SubCell"/>
</dbReference>
<dbReference type="GO" id="GO:0022857">
    <property type="term" value="F:transmembrane transporter activity"/>
    <property type="evidence" value="ECO:0007669"/>
    <property type="project" value="UniProtKB-UniRule"/>
</dbReference>
<keyword evidence="2" id="KW-1003">Cell membrane</keyword>
<dbReference type="RefSeq" id="WP_014131825.1">
    <property type="nucleotide sequence ID" value="NC_016078.1"/>
</dbReference>
<feature type="transmembrane region" description="Helical" evidence="7">
    <location>
        <begin position="314"/>
        <end position="344"/>
    </location>
</feature>
<evidence type="ECO:0000256" key="6">
    <source>
        <dbReference type="ARBA" id="ARBA00023136"/>
    </source>
</evidence>
<feature type="transmembrane region" description="Helical" evidence="7">
    <location>
        <begin position="213"/>
        <end position="235"/>
    </location>
</feature>
<keyword evidence="7" id="KW-0813">Transport</keyword>
<organism evidence="9 10">
    <name type="scientific">Pelagibacterium halotolerans (strain DSM 22347 / JCM 15775 / CGMCC 1.7692 / B2)</name>
    <dbReference type="NCBI Taxonomy" id="1082931"/>
    <lineage>
        <taxon>Bacteria</taxon>
        <taxon>Pseudomonadati</taxon>
        <taxon>Pseudomonadota</taxon>
        <taxon>Alphaproteobacteria</taxon>
        <taxon>Hyphomicrobiales</taxon>
        <taxon>Devosiaceae</taxon>
        <taxon>Pelagibacterium</taxon>
    </lineage>
</organism>
<dbReference type="HOGENOM" id="CLU_019824_4_1_5"/>
<name>G4RC53_PELHB</name>
<dbReference type="PANTHER" id="PTHR33362">
    <property type="entry name" value="SIALIC ACID TRAP TRANSPORTER PERMEASE PROTEIN SIAT-RELATED"/>
    <property type="match status" value="1"/>
</dbReference>
<evidence type="ECO:0000259" key="8">
    <source>
        <dbReference type="Pfam" id="PF06808"/>
    </source>
</evidence>
<dbReference type="AlphaFoldDB" id="G4RC53"/>
<dbReference type="Proteomes" id="UP000008850">
    <property type="component" value="Chromosome"/>
</dbReference>
<sequence>MSILLFAGVFFAMLIIGIPIAFAVGLAALAHVLILLPHLSLDILPQQMFAGADSFALTAIPFFILIGELMNAGGISRRLVDFARAVVGRLQGGLGIVSLLSSMIFASFSGSSVANAASTGSVTIPAMLRGRYSRADAASIESASSGLGAVLPPSIPMIVYGSIGGVSVGGLFVGGYVPAVLLSLGLMVLIILKARRQGIPLDEPGTPRQIISTAFDAFPALMTPFIIMGGILGGVMTPTESGAVGAAYAALIALFWYREMRLSDLPKILLNTAATTGVVMLIMTIAALFSWIMAFERLPAQAAEFLLSGISSQWVLMLGIVLFLLIVGMFIDTISALIILTPVLLPIALAASIDPLFFGVIVCLALSLGAVTPPVGVVLFVTASIAETSVENVSKAMLPFLAVLCGGTMLMALTPELILWLPRLFGY</sequence>
<comment type="caution">
    <text evidence="7">Lacks conserved residue(s) required for the propagation of feature annotation.</text>
</comment>
<keyword evidence="3 7" id="KW-0997">Cell inner membrane</keyword>
<evidence type="ECO:0000313" key="9">
    <source>
        <dbReference type="EMBL" id="AEQ52676.1"/>
    </source>
</evidence>
<feature type="transmembrane region" description="Helical" evidence="7">
    <location>
        <begin position="241"/>
        <end position="257"/>
    </location>
</feature>
<evidence type="ECO:0000313" key="10">
    <source>
        <dbReference type="Proteomes" id="UP000008850"/>
    </source>
</evidence>
<evidence type="ECO:0000256" key="2">
    <source>
        <dbReference type="ARBA" id="ARBA00022475"/>
    </source>
</evidence>